<dbReference type="InterPro" id="IPR035940">
    <property type="entry name" value="CAP_sf"/>
</dbReference>
<dbReference type="Proteomes" id="UP000636709">
    <property type="component" value="Unassembled WGS sequence"/>
</dbReference>
<evidence type="ECO:0000256" key="1">
    <source>
        <dbReference type="SAM" id="MobiDB-lite"/>
    </source>
</evidence>
<dbReference type="SMART" id="SM00198">
    <property type="entry name" value="SCP"/>
    <property type="match status" value="1"/>
</dbReference>
<dbReference type="PANTHER" id="PTHR10334">
    <property type="entry name" value="CYSTEINE-RICH SECRETORY PROTEIN-RELATED"/>
    <property type="match status" value="1"/>
</dbReference>
<dbReference type="Gene3D" id="3.40.33.10">
    <property type="entry name" value="CAP"/>
    <property type="match status" value="1"/>
</dbReference>
<feature type="compositionally biased region" description="Low complexity" evidence="1">
    <location>
        <begin position="125"/>
        <end position="142"/>
    </location>
</feature>
<dbReference type="AlphaFoldDB" id="A0A835KCF8"/>
<feature type="region of interest" description="Disordered" evidence="1">
    <location>
        <begin position="125"/>
        <end position="150"/>
    </location>
</feature>
<evidence type="ECO:0000313" key="4">
    <source>
        <dbReference type="Proteomes" id="UP000636709"/>
    </source>
</evidence>
<gene>
    <name evidence="3" type="ORF">HU200_020748</name>
</gene>
<name>A0A835KCF8_9POAL</name>
<reference evidence="3" key="1">
    <citation type="submission" date="2020-07" db="EMBL/GenBank/DDBJ databases">
        <title>Genome sequence and genetic diversity analysis of an under-domesticated orphan crop, white fonio (Digitaria exilis).</title>
        <authorList>
            <person name="Bennetzen J.L."/>
            <person name="Chen S."/>
            <person name="Ma X."/>
            <person name="Wang X."/>
            <person name="Yssel A.E.J."/>
            <person name="Chaluvadi S.R."/>
            <person name="Johnson M."/>
            <person name="Gangashetty P."/>
            <person name="Hamidou F."/>
            <person name="Sanogo M.D."/>
            <person name="Zwaenepoel A."/>
            <person name="Wallace J."/>
            <person name="Van De Peer Y."/>
            <person name="Van Deynze A."/>
        </authorList>
    </citation>
    <scope>NUCLEOTIDE SEQUENCE</scope>
    <source>
        <tissue evidence="3">Leaves</tissue>
    </source>
</reference>
<proteinExistence type="predicted"/>
<feature type="region of interest" description="Disordered" evidence="1">
    <location>
        <begin position="1"/>
        <end position="51"/>
    </location>
</feature>
<dbReference type="InterPro" id="IPR014044">
    <property type="entry name" value="CAP_dom"/>
</dbReference>
<dbReference type="EMBL" id="JACEFO010001657">
    <property type="protein sequence ID" value="KAF8724810.1"/>
    <property type="molecule type" value="Genomic_DNA"/>
</dbReference>
<dbReference type="OrthoDB" id="337038at2759"/>
<accession>A0A835KCF8</accession>
<sequence length="309" mass="33897">MAAMVISPNPIARSLTTPRRSPSAPPPLATPARQSIRHRTPTSFPNSDGWRERRAFQRRVEPARSSTMAARPQLLVSPPPATTMAMIALVLLCYFPDSAPASLLDHPLGDLLGKVGTANATAPAASAAASSKTAAPAPSDPAAKAEREKQMQQLKELEAQGREYTKANGLVSKTNFTGAYKGMAREFVSGHNAARARYGLAPMTWDHTLARHARRWANAMRKDCEFKHSGSKQFSESIFRQRGHFNATAVDAVYMWSDEERYYDKATGQCIGGHDCGHFRLMVLKRHTKMGCARSECFKGGVFISCNYQ</sequence>
<dbReference type="PRINTS" id="PR00837">
    <property type="entry name" value="V5TPXLIKE"/>
</dbReference>
<feature type="domain" description="SCP" evidence="2">
    <location>
        <begin position="182"/>
        <end position="308"/>
    </location>
</feature>
<dbReference type="FunFam" id="3.40.33.10:FF:000004">
    <property type="entry name" value="CAP, cysteine-rich secretory protein, antigen 5"/>
    <property type="match status" value="1"/>
</dbReference>
<feature type="compositionally biased region" description="Low complexity" evidence="1">
    <location>
        <begin position="12"/>
        <end position="22"/>
    </location>
</feature>
<dbReference type="SUPFAM" id="SSF55797">
    <property type="entry name" value="PR-1-like"/>
    <property type="match status" value="1"/>
</dbReference>
<dbReference type="InterPro" id="IPR001283">
    <property type="entry name" value="CRISP-related"/>
</dbReference>
<evidence type="ECO:0000259" key="2">
    <source>
        <dbReference type="SMART" id="SM00198"/>
    </source>
</evidence>
<evidence type="ECO:0000313" key="3">
    <source>
        <dbReference type="EMBL" id="KAF8724810.1"/>
    </source>
</evidence>
<organism evidence="3 4">
    <name type="scientific">Digitaria exilis</name>
    <dbReference type="NCBI Taxonomy" id="1010633"/>
    <lineage>
        <taxon>Eukaryota</taxon>
        <taxon>Viridiplantae</taxon>
        <taxon>Streptophyta</taxon>
        <taxon>Embryophyta</taxon>
        <taxon>Tracheophyta</taxon>
        <taxon>Spermatophyta</taxon>
        <taxon>Magnoliopsida</taxon>
        <taxon>Liliopsida</taxon>
        <taxon>Poales</taxon>
        <taxon>Poaceae</taxon>
        <taxon>PACMAD clade</taxon>
        <taxon>Panicoideae</taxon>
        <taxon>Panicodae</taxon>
        <taxon>Paniceae</taxon>
        <taxon>Anthephorinae</taxon>
        <taxon>Digitaria</taxon>
    </lineage>
</organism>
<keyword evidence="4" id="KW-1185">Reference proteome</keyword>
<dbReference type="Pfam" id="PF00188">
    <property type="entry name" value="CAP"/>
    <property type="match status" value="1"/>
</dbReference>
<protein>
    <recommendedName>
        <fullName evidence="2">SCP domain-containing protein</fullName>
    </recommendedName>
</protein>
<comment type="caution">
    <text evidence="3">The sequence shown here is derived from an EMBL/GenBank/DDBJ whole genome shotgun (WGS) entry which is preliminary data.</text>
</comment>